<dbReference type="EMBL" id="VSSQ01025132">
    <property type="protein sequence ID" value="MPM73072.1"/>
    <property type="molecule type" value="Genomic_DNA"/>
</dbReference>
<accession>A0A645C5X0</accession>
<evidence type="ECO:0000256" key="1">
    <source>
        <dbReference type="SAM" id="Phobius"/>
    </source>
</evidence>
<keyword evidence="1" id="KW-1133">Transmembrane helix</keyword>
<dbReference type="InterPro" id="IPR047928">
    <property type="entry name" value="Perm_prefix_1"/>
</dbReference>
<proteinExistence type="predicted"/>
<keyword evidence="1" id="KW-0472">Membrane</keyword>
<comment type="caution">
    <text evidence="2">The sequence shown here is derived from an EMBL/GenBank/DDBJ whole genome shotgun (WGS) entry which is preliminary data.</text>
</comment>
<dbReference type="NCBIfam" id="NF038403">
    <property type="entry name" value="perm_prefix_1"/>
    <property type="match status" value="1"/>
</dbReference>
<keyword evidence="1" id="KW-0812">Transmembrane</keyword>
<feature type="transmembrane region" description="Helical" evidence="1">
    <location>
        <begin position="178"/>
        <end position="194"/>
    </location>
</feature>
<gene>
    <name evidence="2" type="ORF">SDC9_120048</name>
</gene>
<organism evidence="2">
    <name type="scientific">bioreactor metagenome</name>
    <dbReference type="NCBI Taxonomy" id="1076179"/>
    <lineage>
        <taxon>unclassified sequences</taxon>
        <taxon>metagenomes</taxon>
        <taxon>ecological metagenomes</taxon>
    </lineage>
</organism>
<evidence type="ECO:0000313" key="2">
    <source>
        <dbReference type="EMBL" id="MPM73072.1"/>
    </source>
</evidence>
<name>A0A645C5X0_9ZZZZ</name>
<sequence length="225" mass="25350">MEDKLRAYMDDVFQNIKPTKKSVEMKEEILQNLIDKYHDLLNEGKAPEAAFNIAIASIGDMDELLAGFRESSSQSYSHEVSESARKKSAMLIAIAVMLYITSVIPPIITSYISDNGFFGEVLGPCFMFIMIAAATGLLIYNSMSKPRYQKIDDTIVEEFKEWQSQNDANLRAMKSIKSAVWSVITLLYLVISFTTGAWHISWIIFLVGVAIEKIIQAVFDLRKQG</sequence>
<reference evidence="2" key="1">
    <citation type="submission" date="2019-08" db="EMBL/GenBank/DDBJ databases">
        <authorList>
            <person name="Kucharzyk K."/>
            <person name="Murdoch R.W."/>
            <person name="Higgins S."/>
            <person name="Loffler F."/>
        </authorList>
    </citation>
    <scope>NUCLEOTIDE SEQUENCE</scope>
</reference>
<dbReference type="AlphaFoldDB" id="A0A645C5X0"/>
<feature type="transmembrane region" description="Helical" evidence="1">
    <location>
        <begin position="89"/>
        <end position="109"/>
    </location>
</feature>
<protein>
    <submittedName>
        <fullName evidence="2">Uncharacterized protein</fullName>
    </submittedName>
</protein>
<feature type="transmembrane region" description="Helical" evidence="1">
    <location>
        <begin position="121"/>
        <end position="140"/>
    </location>
</feature>